<dbReference type="InterPro" id="IPR029061">
    <property type="entry name" value="THDP-binding"/>
</dbReference>
<dbReference type="Pfam" id="PF01558">
    <property type="entry name" value="POR"/>
    <property type="match status" value="1"/>
</dbReference>
<dbReference type="AlphaFoldDB" id="A0A0W8FBD0"/>
<dbReference type="SUPFAM" id="SSF52922">
    <property type="entry name" value="TK C-terminal domain-like"/>
    <property type="match status" value="1"/>
</dbReference>
<dbReference type="InterPro" id="IPR019752">
    <property type="entry name" value="Pyrv/ketoisovalerate_OxRed_cat"/>
</dbReference>
<feature type="domain" description="Pyruvate/ketoisovalerate oxidoreductase catalytic" evidence="2">
    <location>
        <begin position="12"/>
        <end position="169"/>
    </location>
</feature>
<keyword evidence="1 4" id="KW-0560">Oxidoreductase</keyword>
<dbReference type="SUPFAM" id="SSF53323">
    <property type="entry name" value="Pyruvate-ferredoxin oxidoreductase, PFOR, domain III"/>
    <property type="match status" value="1"/>
</dbReference>
<dbReference type="PANTHER" id="PTHR32154">
    <property type="entry name" value="PYRUVATE-FLAVODOXIN OXIDOREDUCTASE-RELATED"/>
    <property type="match status" value="1"/>
</dbReference>
<reference evidence="4" key="1">
    <citation type="journal article" date="2015" name="Proc. Natl. Acad. Sci. U.S.A.">
        <title>Networks of energetic and metabolic interactions define dynamics in microbial communities.</title>
        <authorList>
            <person name="Embree M."/>
            <person name="Liu J.K."/>
            <person name="Al-Bassam M.M."/>
            <person name="Zengler K."/>
        </authorList>
    </citation>
    <scope>NUCLEOTIDE SEQUENCE</scope>
</reference>
<evidence type="ECO:0000313" key="4">
    <source>
        <dbReference type="EMBL" id="KUG18198.1"/>
    </source>
</evidence>
<dbReference type="GO" id="GO:0047553">
    <property type="term" value="F:2-oxoglutarate synthase activity"/>
    <property type="evidence" value="ECO:0007669"/>
    <property type="project" value="UniProtKB-EC"/>
</dbReference>
<dbReference type="CDD" id="cd07034">
    <property type="entry name" value="TPP_PYR_PFOR_IOR-alpha_like"/>
    <property type="match status" value="1"/>
</dbReference>
<dbReference type="InterPro" id="IPR009014">
    <property type="entry name" value="Transketo_C/PFOR_II"/>
</dbReference>
<accession>A0A0W8FBD0</accession>
<dbReference type="NCBIfam" id="TIGR03710">
    <property type="entry name" value="OAFO_sf"/>
    <property type="match status" value="1"/>
</dbReference>
<dbReference type="InterPro" id="IPR002880">
    <property type="entry name" value="Pyrv_Fd/Flavodoxin_OxRdtase_N"/>
</dbReference>
<feature type="domain" description="Pyruvate flavodoxin/ferredoxin oxidoreductase pyrimidine binding" evidence="3">
    <location>
        <begin position="197"/>
        <end position="428"/>
    </location>
</feature>
<gene>
    <name evidence="4" type="ORF">ASZ90_012085</name>
</gene>
<dbReference type="EMBL" id="LNQE01001394">
    <property type="protein sequence ID" value="KUG18198.1"/>
    <property type="molecule type" value="Genomic_DNA"/>
</dbReference>
<evidence type="ECO:0000259" key="2">
    <source>
        <dbReference type="Pfam" id="PF01558"/>
    </source>
</evidence>
<sequence>MEDFSILIGGIAGDGINEAGLTAARLMNRLGYRIFMYYDYPSLIKGGHNFSMVRASSERIGVCRDEIDLLIALNQDTVDRHSGRLKEGSIFIFDADNVMGEGIAEKSCGISVTGILKEEGAPSVMKNSCILGAFCHAVGIEWTVLEVVLKKHIPKKLELNLKVARRGYDQASEFCRIAWLDNSPEPIITGNQAISLGLIRAGLEAYVAYPMTPSSAILDFMANSAEEFGLKVVHPESEIAVILMAEGFAYAGVRAAVGTSGGGFCLMTEALSLAGMAEIPLAIVVAQRTGPSTGLPTYTAQGDLHFVINAGQGEFPRLVIAPGDAEDAYLWSAAALNLAWKYQIPAFILSDKIVSESQYSLDLGLTGKAETARPAQLWNEQGDYHRYRHSDTGVSPLAYPPQRGQVIKADSYAHDATGITTEDPQITREMSDKRVLKAQSLARELEGYETVKLLGDERSRTCLLFWGSNKGVCKEAADSLGLRAVQVLVLWPFPENRLKDALRGVERLIAVECNATGQLATLCRQYGIDVDDRILKYDGRPFSLNDLEIELERREA</sequence>
<dbReference type="InterPro" id="IPR002869">
    <property type="entry name" value="Pyrv_flavodox_OxRed_cen"/>
</dbReference>
<organism evidence="4">
    <name type="scientific">hydrocarbon metagenome</name>
    <dbReference type="NCBI Taxonomy" id="938273"/>
    <lineage>
        <taxon>unclassified sequences</taxon>
        <taxon>metagenomes</taxon>
        <taxon>ecological metagenomes</taxon>
    </lineage>
</organism>
<dbReference type="SUPFAM" id="SSF52518">
    <property type="entry name" value="Thiamin diphosphate-binding fold (THDP-binding)"/>
    <property type="match status" value="1"/>
</dbReference>
<name>A0A0W8FBD0_9ZZZZ</name>
<dbReference type="Gene3D" id="3.40.50.970">
    <property type="match status" value="1"/>
</dbReference>
<dbReference type="Pfam" id="PF01855">
    <property type="entry name" value="POR_N"/>
    <property type="match status" value="1"/>
</dbReference>
<dbReference type="Gene3D" id="3.40.920.10">
    <property type="entry name" value="Pyruvate-ferredoxin oxidoreductase, PFOR, domain III"/>
    <property type="match status" value="1"/>
</dbReference>
<dbReference type="InterPro" id="IPR050722">
    <property type="entry name" value="Pyruvate:ferred/Flavod_OxRd"/>
</dbReference>
<dbReference type="EC" id="1.2.7.3" evidence="4"/>
<dbReference type="GO" id="GO:0006979">
    <property type="term" value="P:response to oxidative stress"/>
    <property type="evidence" value="ECO:0007669"/>
    <property type="project" value="TreeGrafter"/>
</dbReference>
<evidence type="ECO:0000256" key="1">
    <source>
        <dbReference type="ARBA" id="ARBA00023002"/>
    </source>
</evidence>
<proteinExistence type="predicted"/>
<dbReference type="PANTHER" id="PTHR32154:SF20">
    <property type="entry name" value="2-OXOGLUTARATE OXIDOREDUCTASE SUBUNIT KORA"/>
    <property type="match status" value="1"/>
</dbReference>
<evidence type="ECO:0000259" key="3">
    <source>
        <dbReference type="Pfam" id="PF01855"/>
    </source>
</evidence>
<dbReference type="InterPro" id="IPR022367">
    <property type="entry name" value="2-oxoacid/accept_OxRdtase_asu"/>
</dbReference>
<protein>
    <submittedName>
        <fullName evidence="4">2-oxoglutarate oxidoreductase, alpha subunit</fullName>
        <ecNumber evidence="4">1.2.7.3</ecNumber>
    </submittedName>
</protein>
<dbReference type="Gene3D" id="3.40.50.920">
    <property type="match status" value="1"/>
</dbReference>
<comment type="caution">
    <text evidence="4">The sequence shown here is derived from an EMBL/GenBank/DDBJ whole genome shotgun (WGS) entry which is preliminary data.</text>
</comment>